<evidence type="ECO:0000256" key="2">
    <source>
        <dbReference type="ARBA" id="ARBA00022654"/>
    </source>
</evidence>
<dbReference type="InterPro" id="IPR006741">
    <property type="entry name" value="AgrB"/>
</dbReference>
<protein>
    <submittedName>
        <fullName evidence="9">Putative accessory gene regulator protein</fullName>
    </submittedName>
</protein>
<keyword evidence="6 8" id="KW-1133">Transmembrane helix</keyword>
<feature type="transmembrane region" description="Helical" evidence="8">
    <location>
        <begin position="145"/>
        <end position="165"/>
    </location>
</feature>
<keyword evidence="7 8" id="KW-0472">Membrane</keyword>
<evidence type="ECO:0000256" key="5">
    <source>
        <dbReference type="ARBA" id="ARBA00022801"/>
    </source>
</evidence>
<keyword evidence="4 8" id="KW-0812">Transmembrane</keyword>
<dbReference type="AlphaFoldDB" id="A0A174S1F6"/>
<dbReference type="Proteomes" id="UP000095762">
    <property type="component" value="Unassembled WGS sequence"/>
</dbReference>
<feature type="transmembrane region" description="Helical" evidence="8">
    <location>
        <begin position="171"/>
        <end position="189"/>
    </location>
</feature>
<dbReference type="GO" id="GO:0008233">
    <property type="term" value="F:peptidase activity"/>
    <property type="evidence" value="ECO:0007669"/>
    <property type="project" value="UniProtKB-KW"/>
</dbReference>
<evidence type="ECO:0000313" key="10">
    <source>
        <dbReference type="Proteomes" id="UP000095762"/>
    </source>
</evidence>
<dbReference type="GO" id="GO:0016020">
    <property type="term" value="C:membrane"/>
    <property type="evidence" value="ECO:0007669"/>
    <property type="project" value="InterPro"/>
</dbReference>
<evidence type="ECO:0000256" key="6">
    <source>
        <dbReference type="ARBA" id="ARBA00022989"/>
    </source>
</evidence>
<keyword evidence="3" id="KW-0645">Protease</keyword>
<gene>
    <name evidence="9" type="ORF">ERS852569_01230</name>
</gene>
<sequence length="199" mass="22429">MWKKTTGWLFEVQKRNGILEEKDRRLYEYAYGVLLGRVAIYLITVILGIATGNWLEMLVFLLPFTVLRQYAGGIHLEKAGSCMIVSSILVLLCSQYLASDLIVTWQMRIIWLVAVGFIFAMAPVDASSKKLDVKEKKVYGMRARVILVIECAIAGVFSVTGYSLIVKGLMVAHIVLASGLILGWIKIFFDKELEVTNYR</sequence>
<evidence type="ECO:0000256" key="1">
    <source>
        <dbReference type="ARBA" id="ARBA00022475"/>
    </source>
</evidence>
<dbReference type="GO" id="GO:0006508">
    <property type="term" value="P:proteolysis"/>
    <property type="evidence" value="ECO:0007669"/>
    <property type="project" value="UniProtKB-KW"/>
</dbReference>
<evidence type="ECO:0000256" key="4">
    <source>
        <dbReference type="ARBA" id="ARBA00022692"/>
    </source>
</evidence>
<name>A0A174S1F6_9FIRM</name>
<dbReference type="GO" id="GO:0009372">
    <property type="term" value="P:quorum sensing"/>
    <property type="evidence" value="ECO:0007669"/>
    <property type="project" value="UniProtKB-KW"/>
</dbReference>
<dbReference type="RefSeq" id="WP_054337272.1">
    <property type="nucleotide sequence ID" value="NZ_CZBP01000007.1"/>
</dbReference>
<feature type="transmembrane region" description="Helical" evidence="8">
    <location>
        <begin position="105"/>
        <end position="124"/>
    </location>
</feature>
<evidence type="ECO:0000256" key="8">
    <source>
        <dbReference type="SAM" id="Phobius"/>
    </source>
</evidence>
<keyword evidence="5" id="KW-0378">Hydrolase</keyword>
<dbReference type="EMBL" id="CZBP01000007">
    <property type="protein sequence ID" value="CUP91663.1"/>
    <property type="molecule type" value="Genomic_DNA"/>
</dbReference>
<reference evidence="9 10" key="1">
    <citation type="submission" date="2015-09" db="EMBL/GenBank/DDBJ databases">
        <authorList>
            <consortium name="Pathogen Informatics"/>
        </authorList>
    </citation>
    <scope>NUCLEOTIDE SEQUENCE [LARGE SCALE GENOMIC DNA]</scope>
    <source>
        <strain evidence="9 10">2789STDY5834957</strain>
    </source>
</reference>
<proteinExistence type="predicted"/>
<keyword evidence="2" id="KW-0673">Quorum sensing</keyword>
<evidence type="ECO:0000256" key="3">
    <source>
        <dbReference type="ARBA" id="ARBA00022670"/>
    </source>
</evidence>
<evidence type="ECO:0000256" key="7">
    <source>
        <dbReference type="ARBA" id="ARBA00023136"/>
    </source>
</evidence>
<accession>A0A174S1F6</accession>
<keyword evidence="1" id="KW-1003">Cell membrane</keyword>
<evidence type="ECO:0000313" key="9">
    <source>
        <dbReference type="EMBL" id="CUP91663.1"/>
    </source>
</evidence>
<dbReference type="Pfam" id="PF04647">
    <property type="entry name" value="AgrB"/>
    <property type="match status" value="1"/>
</dbReference>
<feature type="transmembrane region" description="Helical" evidence="8">
    <location>
        <begin position="38"/>
        <end position="67"/>
    </location>
</feature>
<organism evidence="9 10">
    <name type="scientific">Blautia obeum</name>
    <dbReference type="NCBI Taxonomy" id="40520"/>
    <lineage>
        <taxon>Bacteria</taxon>
        <taxon>Bacillati</taxon>
        <taxon>Bacillota</taxon>
        <taxon>Clostridia</taxon>
        <taxon>Lachnospirales</taxon>
        <taxon>Lachnospiraceae</taxon>
        <taxon>Blautia</taxon>
    </lineage>
</organism>